<dbReference type="Proteomes" id="UP000503336">
    <property type="component" value="Chromosome"/>
</dbReference>
<keyword evidence="2" id="KW-0472">Membrane</keyword>
<dbReference type="Gene3D" id="3.30.70.100">
    <property type="match status" value="1"/>
</dbReference>
<gene>
    <name evidence="4" type="ORF">G5B40_18690</name>
</gene>
<dbReference type="InterPro" id="IPR045276">
    <property type="entry name" value="YbiO_bact"/>
</dbReference>
<evidence type="ECO:0000259" key="3">
    <source>
        <dbReference type="Pfam" id="PF21082"/>
    </source>
</evidence>
<name>A0A7M3T5K7_9RHOB</name>
<dbReference type="SUPFAM" id="SSF82689">
    <property type="entry name" value="Mechanosensitive channel protein MscS (YggB), C-terminal domain"/>
    <property type="match status" value="1"/>
</dbReference>
<sequence length="125" mass="13984">MPFSSMGTVQNHSRDWVKIKFTFHVPVETDVEKVRKLVKRVGVELLEDPELEGKFIEPMKSQGAVAIKGQSFEIGVKYMCKPGQQFTIRRKAYAALQQAFRNNGIELHRPSITLDSGDPLGVAPG</sequence>
<dbReference type="EMBL" id="CP049056">
    <property type="protein sequence ID" value="QIE57288.1"/>
    <property type="molecule type" value="Genomic_DNA"/>
</dbReference>
<feature type="domain" description="Mechanosensitive ion channel MscS C-terminal" evidence="3">
    <location>
        <begin position="19"/>
        <end position="107"/>
    </location>
</feature>
<accession>A0A7M3T5K7</accession>
<keyword evidence="2" id="KW-1003">Cell membrane</keyword>
<dbReference type="InterPro" id="IPR049278">
    <property type="entry name" value="MS_channel_C"/>
</dbReference>
<dbReference type="AlphaFoldDB" id="A0A7M3T5K7"/>
<dbReference type="Pfam" id="PF21082">
    <property type="entry name" value="MS_channel_3rd"/>
    <property type="match status" value="1"/>
</dbReference>
<dbReference type="GO" id="GO:0005886">
    <property type="term" value="C:plasma membrane"/>
    <property type="evidence" value="ECO:0007669"/>
    <property type="project" value="UniProtKB-SubCell"/>
</dbReference>
<evidence type="ECO:0000256" key="1">
    <source>
        <dbReference type="ARBA" id="ARBA00004236"/>
    </source>
</evidence>
<keyword evidence="5" id="KW-1185">Reference proteome</keyword>
<reference evidence="4 5" key="1">
    <citation type="submission" date="2020-02" db="EMBL/GenBank/DDBJ databases">
        <title>complete genome sequence of Rhodobacteraceae bacterium.</title>
        <authorList>
            <person name="Park J."/>
            <person name="Kim Y.-S."/>
            <person name="Kim K.-H."/>
        </authorList>
    </citation>
    <scope>NUCLEOTIDE SEQUENCE [LARGE SCALE GENOMIC DNA]</scope>
    <source>
        <strain evidence="4 5">RR4-56</strain>
    </source>
</reference>
<dbReference type="PANTHER" id="PTHR30460">
    <property type="entry name" value="MODERATE CONDUCTANCE MECHANOSENSITIVE CHANNEL YBIO"/>
    <property type="match status" value="1"/>
</dbReference>
<evidence type="ECO:0000313" key="4">
    <source>
        <dbReference type="EMBL" id="QIE57288.1"/>
    </source>
</evidence>
<dbReference type="InterPro" id="IPR011066">
    <property type="entry name" value="MscS_channel_C_sf"/>
</dbReference>
<dbReference type="GO" id="GO:0008381">
    <property type="term" value="F:mechanosensitive monoatomic ion channel activity"/>
    <property type="evidence" value="ECO:0007669"/>
    <property type="project" value="InterPro"/>
</dbReference>
<evidence type="ECO:0000313" key="5">
    <source>
        <dbReference type="Proteomes" id="UP000503336"/>
    </source>
</evidence>
<comment type="subcellular location">
    <subcellularLocation>
        <location evidence="1">Cell membrane</location>
    </subcellularLocation>
</comment>
<proteinExistence type="predicted"/>
<dbReference type="KEGG" id="hdh:G5B40_18690"/>
<protein>
    <submittedName>
        <fullName evidence="4">Mechanosensitive ion channel</fullName>
    </submittedName>
</protein>
<evidence type="ECO:0000256" key="2">
    <source>
        <dbReference type="ARBA" id="ARBA00022475"/>
    </source>
</evidence>
<dbReference type="PANTHER" id="PTHR30460:SF0">
    <property type="entry name" value="MODERATE CONDUCTANCE MECHANOSENSITIVE CHANNEL YBIO"/>
    <property type="match status" value="1"/>
</dbReference>
<organism evidence="4 5">
    <name type="scientific">Pikeienuella piscinae</name>
    <dbReference type="NCBI Taxonomy" id="2748098"/>
    <lineage>
        <taxon>Bacteria</taxon>
        <taxon>Pseudomonadati</taxon>
        <taxon>Pseudomonadota</taxon>
        <taxon>Alphaproteobacteria</taxon>
        <taxon>Rhodobacterales</taxon>
        <taxon>Paracoccaceae</taxon>
        <taxon>Pikeienuella</taxon>
    </lineage>
</organism>